<proteinExistence type="predicted"/>
<feature type="compositionally biased region" description="Pro residues" evidence="1">
    <location>
        <begin position="203"/>
        <end position="215"/>
    </location>
</feature>
<dbReference type="EMBL" id="JAACFV010000002">
    <property type="protein sequence ID" value="KAF7514094.1"/>
    <property type="molecule type" value="Genomic_DNA"/>
</dbReference>
<feature type="region of interest" description="Disordered" evidence="1">
    <location>
        <begin position="241"/>
        <end position="295"/>
    </location>
</feature>
<name>A0A8H7ATJ5_9EURO</name>
<keyword evidence="3" id="KW-1185">Reference proteome</keyword>
<feature type="compositionally biased region" description="Polar residues" evidence="1">
    <location>
        <begin position="462"/>
        <end position="471"/>
    </location>
</feature>
<gene>
    <name evidence="2" type="ORF">GJ744_004419</name>
</gene>
<evidence type="ECO:0000256" key="1">
    <source>
        <dbReference type="SAM" id="MobiDB-lite"/>
    </source>
</evidence>
<organism evidence="2 3">
    <name type="scientific">Endocarpon pusillum</name>
    <dbReference type="NCBI Taxonomy" id="364733"/>
    <lineage>
        <taxon>Eukaryota</taxon>
        <taxon>Fungi</taxon>
        <taxon>Dikarya</taxon>
        <taxon>Ascomycota</taxon>
        <taxon>Pezizomycotina</taxon>
        <taxon>Eurotiomycetes</taxon>
        <taxon>Chaetothyriomycetidae</taxon>
        <taxon>Verrucariales</taxon>
        <taxon>Verrucariaceae</taxon>
        <taxon>Endocarpon</taxon>
    </lineage>
</organism>
<feature type="compositionally biased region" description="Polar residues" evidence="1">
    <location>
        <begin position="434"/>
        <end position="451"/>
    </location>
</feature>
<protein>
    <submittedName>
        <fullName evidence="2">Uncharacterized protein</fullName>
    </submittedName>
</protein>
<comment type="caution">
    <text evidence="2">The sequence shown here is derived from an EMBL/GenBank/DDBJ whole genome shotgun (WGS) entry which is preliminary data.</text>
</comment>
<feature type="region of interest" description="Disordered" evidence="1">
    <location>
        <begin position="182"/>
        <end position="229"/>
    </location>
</feature>
<evidence type="ECO:0000313" key="2">
    <source>
        <dbReference type="EMBL" id="KAF7514094.1"/>
    </source>
</evidence>
<accession>A0A8H7ATJ5</accession>
<reference evidence="2" key="1">
    <citation type="submission" date="2020-02" db="EMBL/GenBank/DDBJ databases">
        <authorList>
            <person name="Palmer J.M."/>
        </authorList>
    </citation>
    <scope>NUCLEOTIDE SEQUENCE</scope>
    <source>
        <strain evidence="2">EPUS1.4</strain>
        <tissue evidence="2">Thallus</tissue>
    </source>
</reference>
<dbReference type="OrthoDB" id="1883964at2759"/>
<feature type="region of interest" description="Disordered" evidence="1">
    <location>
        <begin position="374"/>
        <end position="419"/>
    </location>
</feature>
<feature type="compositionally biased region" description="Low complexity" evidence="1">
    <location>
        <begin position="189"/>
        <end position="202"/>
    </location>
</feature>
<feature type="region of interest" description="Disordered" evidence="1">
    <location>
        <begin position="60"/>
        <end position="155"/>
    </location>
</feature>
<feature type="compositionally biased region" description="Polar residues" evidence="1">
    <location>
        <begin position="60"/>
        <end position="85"/>
    </location>
</feature>
<dbReference type="AlphaFoldDB" id="A0A8H7ATJ5"/>
<feature type="region of interest" description="Disordered" evidence="1">
    <location>
        <begin position="650"/>
        <end position="691"/>
    </location>
</feature>
<evidence type="ECO:0000313" key="3">
    <source>
        <dbReference type="Proteomes" id="UP000606974"/>
    </source>
</evidence>
<feature type="region of interest" description="Disordered" evidence="1">
    <location>
        <begin position="434"/>
        <end position="522"/>
    </location>
</feature>
<feature type="compositionally biased region" description="Polar residues" evidence="1">
    <location>
        <begin position="105"/>
        <end position="124"/>
    </location>
</feature>
<dbReference type="Proteomes" id="UP000606974">
    <property type="component" value="Unassembled WGS sequence"/>
</dbReference>
<sequence length="1269" mass="141348">MGASNFGPPPLKTCDRHTTLGGYLLAHSQRDNADSIPLSRILSSTAMCAWQYQQYDANHRQPWQSPQTGRSSWQDPRFTNQNSHIASPPVAQSPLSPVQAYNIPTAPSSSGLSVRYHQLQQSGFSSSNKPPLPPRPPSGLAHTPSPAPLAGGPIWQASISQNPMQQPQSGYVQGSGYGLGQQWSSGAFSNQQSQSHSNYQPPLQSPAPPAPPPRPSAYQSQAQRDSLQWPHQQTLHYASPLQQDQKDHPQPRNFIQPNQIEQPYLENRPITEYPPTSNETQNHHSDPQPPVSPEVTHAVSWVSEPPVLPANQHVSIESGSSALGAGGPSDWEHFQASTGDIEDEGTNTANAENRPGKFTVNDAYAELPTDSSQIAPIQESPGHAPMPRTQSTSSVSVVGEAQVREHSVSPEPSINGLRRTGTIDGVIQAWSTPLQNNITPGESRKSSVSTLDRSRRDAFDSIKSSSGQALQDSPEDRDQQGALESNEIIQPDQQHSASRSNVPARQDSIAPPPLPTKIIDRDPYADLGPEYRASLARYVTMLRKEEAAPEEEKYEIFRAFVLKESRLRSILYVVDADDTDIWIPARGRAKKTENTNVVAAPSQTNAPGVGQSLPLQVGISEAPQLAGDSSPRLKIDTNTTVNEESFVVVERDDQPEYSPGGRPRMPRRVPQRTVSHPAPEPTRKATSSPSDYAPIVVDELMRSPINKVLAAKESLPPRPGTAPLVMQSSAMNDPIKFEPPRPAYTPFRYAEGLQRNSEQHVIARPAYEAYSALRHQSADSGRILAQGTADLRSPSRRDALVSANGRVVRSEHEEAFLGLIREKSRAYRKGKLGKAAGPLAEEPMRLPKLVDRQTRAVNDLRTFIPRIMPQQRQRSHKILDQEREMNRFPDIFTWIPETVVKWDRQNRVIRKEQEDERQARQEESGKNIDALFNEHEIGYSDIGQLELEFKLAEATRRYDEDVQELDSFTDQVFKPVTERLKEELIHLKEQYMRAVDVLELDSDSGSQYIQGNDDRISRSEALTMLLALYEKMQIRHVKIAEAHYERERRRKKLELSVLYTNGDNEAVKKLEQEFSTAERQQALHEAREKDLRANELMDTFDRATVRGLGDNQQFIDDVSAGLSSINDLLKERPENAKELLLAGLHETLRSIEELLDYVANDSKSLLMLSNKVDNMLNSADYDVSVAEARVSNATQASMKLLQEEKGREDERIKAEVDTRMGSVAKGPENALFLVKSIIKRMGDDPQHQDRVQKALEAAKLRNASKTPVG</sequence>
<feature type="compositionally biased region" description="Polar residues" evidence="1">
    <location>
        <begin position="487"/>
        <end position="503"/>
    </location>
</feature>